<dbReference type="EMBL" id="QEAS01000059">
    <property type="protein sequence ID" value="PWG77918.1"/>
    <property type="molecule type" value="Genomic_DNA"/>
</dbReference>
<dbReference type="RefSeq" id="WP_109418502.1">
    <property type="nucleotide sequence ID" value="NZ_QEAS01000059.1"/>
</dbReference>
<keyword evidence="2" id="KW-1185">Reference proteome</keyword>
<comment type="caution">
    <text evidence="1">The sequence shown here is derived from an EMBL/GenBank/DDBJ whole genome shotgun (WGS) entry which is preliminary data.</text>
</comment>
<dbReference type="Proteomes" id="UP000245647">
    <property type="component" value="Unassembled WGS sequence"/>
</dbReference>
<sequence length="168" mass="19618">MIKMYVRIVLSALIVLISGCQSSYFKDDLPQILGVEQVDIERVSSKDDFGGFGEGYTIEKYKLKKVTIDEFYRVRSKLLPFKDGGWQRYGWSKTPIDSLFKEVIYMPLEYYNGNKKLEPVLQHVKKALEQADVYYAFYYKPDRLNPQSVQLFVVDIQSRELYAIDIAI</sequence>
<protein>
    <submittedName>
        <fullName evidence="1">Uncharacterized protein</fullName>
    </submittedName>
</protein>
<name>A0A2U2P949_9SPHI</name>
<accession>A0A2U2P949</accession>
<organism evidence="1 2">
    <name type="scientific">Pararcticibacter amylolyticus</name>
    <dbReference type="NCBI Taxonomy" id="2173175"/>
    <lineage>
        <taxon>Bacteria</taxon>
        <taxon>Pseudomonadati</taxon>
        <taxon>Bacteroidota</taxon>
        <taxon>Sphingobacteriia</taxon>
        <taxon>Sphingobacteriales</taxon>
        <taxon>Sphingobacteriaceae</taxon>
        <taxon>Pararcticibacter</taxon>
    </lineage>
</organism>
<evidence type="ECO:0000313" key="2">
    <source>
        <dbReference type="Proteomes" id="UP000245647"/>
    </source>
</evidence>
<proteinExistence type="predicted"/>
<evidence type="ECO:0000313" key="1">
    <source>
        <dbReference type="EMBL" id="PWG77918.1"/>
    </source>
</evidence>
<dbReference type="AlphaFoldDB" id="A0A2U2P949"/>
<gene>
    <name evidence="1" type="ORF">DDR33_24985</name>
</gene>
<dbReference type="PROSITE" id="PS51257">
    <property type="entry name" value="PROKAR_LIPOPROTEIN"/>
    <property type="match status" value="1"/>
</dbReference>
<reference evidence="1 2" key="1">
    <citation type="submission" date="2018-04" db="EMBL/GenBank/DDBJ databases">
        <title>Pedobacter chongqingensis sp. nov., isolated from a rottenly hemp rope.</title>
        <authorList>
            <person name="Cai Y."/>
        </authorList>
    </citation>
    <scope>NUCLEOTIDE SEQUENCE [LARGE SCALE GENOMIC DNA]</scope>
    <source>
        <strain evidence="1 2">FJ4-8</strain>
    </source>
</reference>